<evidence type="ECO:0000313" key="1">
    <source>
        <dbReference type="EMBL" id="DAE23244.1"/>
    </source>
</evidence>
<dbReference type="EMBL" id="BK015750">
    <property type="protein sequence ID" value="DAE23244.1"/>
    <property type="molecule type" value="Genomic_DNA"/>
</dbReference>
<proteinExistence type="predicted"/>
<name>A0A8S5QX60_9CAUD</name>
<sequence length="118" mass="12267">MAMDLAVKTFSTKPDYLIAGTDIRITTAVKEAGAALTRGMVVCLADGKLTQPAVTGSADPYTVATTGMYGIVADDAANGKDAVVYLTGEFFADALVLPEHAKAADVEIALRNIGIFLK</sequence>
<protein>
    <submittedName>
        <fullName evidence="1">Head decoration protein, Viral protein.5A</fullName>
    </submittedName>
</protein>
<organism evidence="1">
    <name type="scientific">Caudovirales sp. ctt3K6</name>
    <dbReference type="NCBI Taxonomy" id="2826786"/>
    <lineage>
        <taxon>Viruses</taxon>
        <taxon>Duplodnaviria</taxon>
        <taxon>Heunggongvirae</taxon>
        <taxon>Uroviricota</taxon>
        <taxon>Caudoviricetes</taxon>
    </lineage>
</organism>
<accession>A0A8S5QX60</accession>
<reference evidence="1" key="1">
    <citation type="journal article" date="2021" name="Proc. Natl. Acad. Sci. U.S.A.">
        <title>A Catalog of Tens of Thousands of Viruses from Human Metagenomes Reveals Hidden Associations with Chronic Diseases.</title>
        <authorList>
            <person name="Tisza M.J."/>
            <person name="Buck C.B."/>
        </authorList>
    </citation>
    <scope>NUCLEOTIDE SEQUENCE</scope>
    <source>
        <strain evidence="1">Ctt3K6</strain>
    </source>
</reference>